<feature type="modified residue" description="4-aspartylphosphate" evidence="8">
    <location>
        <position position="51"/>
    </location>
</feature>
<dbReference type="eggNOG" id="COG0745">
    <property type="taxonomic scope" value="Bacteria"/>
</dbReference>
<comment type="function">
    <text evidence="7">May play the central regulatory role in sporulation. It may be an element of the effector pathway responsible for the activation of sporulation genes in response to nutritional stress. Spo0A may act in concert with spo0H (a sigma factor) to control the expression of some genes that are critical to the sporulation process.</text>
</comment>
<dbReference type="KEGG" id="cle:Clole_3064"/>
<dbReference type="InterPro" id="IPR001867">
    <property type="entry name" value="OmpR/PhoB-type_DNA-bd"/>
</dbReference>
<dbReference type="InterPro" id="IPR011006">
    <property type="entry name" value="CheY-like_superfamily"/>
</dbReference>
<keyword evidence="3" id="KW-0902">Two-component regulatory system</keyword>
<dbReference type="Gene3D" id="3.40.50.2300">
    <property type="match status" value="1"/>
</dbReference>
<evidence type="ECO:0000259" key="10">
    <source>
        <dbReference type="PROSITE" id="PS50110"/>
    </source>
</evidence>
<dbReference type="Pfam" id="PF00072">
    <property type="entry name" value="Response_reg"/>
    <property type="match status" value="1"/>
</dbReference>
<dbReference type="PANTHER" id="PTHR48111">
    <property type="entry name" value="REGULATOR OF RPOS"/>
    <property type="match status" value="1"/>
</dbReference>
<evidence type="ECO:0000256" key="3">
    <source>
        <dbReference type="ARBA" id="ARBA00023012"/>
    </source>
</evidence>
<feature type="domain" description="OmpR/PhoB-type" evidence="11">
    <location>
        <begin position="125"/>
        <end position="223"/>
    </location>
</feature>
<proteinExistence type="predicted"/>
<keyword evidence="4" id="KW-0805">Transcription regulation</keyword>
<keyword evidence="13" id="KW-1185">Reference proteome</keyword>
<dbReference type="InterPro" id="IPR039420">
    <property type="entry name" value="WalR-like"/>
</dbReference>
<dbReference type="CDD" id="cd00383">
    <property type="entry name" value="trans_reg_C"/>
    <property type="match status" value="1"/>
</dbReference>
<dbReference type="GO" id="GO:0000976">
    <property type="term" value="F:transcription cis-regulatory region binding"/>
    <property type="evidence" value="ECO:0007669"/>
    <property type="project" value="TreeGrafter"/>
</dbReference>
<dbReference type="SUPFAM" id="SSF52172">
    <property type="entry name" value="CheY-like"/>
    <property type="match status" value="1"/>
</dbReference>
<dbReference type="FunFam" id="3.40.50.2300:FF:000001">
    <property type="entry name" value="DNA-binding response regulator PhoB"/>
    <property type="match status" value="1"/>
</dbReference>
<dbReference type="Gene3D" id="6.10.250.690">
    <property type="match status" value="1"/>
</dbReference>
<evidence type="ECO:0000256" key="1">
    <source>
        <dbReference type="ARBA" id="ARBA00018672"/>
    </source>
</evidence>
<dbReference type="Pfam" id="PF00486">
    <property type="entry name" value="Trans_reg_C"/>
    <property type="match status" value="1"/>
</dbReference>
<dbReference type="HOGENOM" id="CLU_000445_30_1_9"/>
<evidence type="ECO:0000256" key="5">
    <source>
        <dbReference type="ARBA" id="ARBA00023125"/>
    </source>
</evidence>
<dbReference type="STRING" id="642492.Clole_3064"/>
<dbReference type="InterPro" id="IPR016032">
    <property type="entry name" value="Sig_transdc_resp-reg_C-effctor"/>
</dbReference>
<keyword evidence="5 9" id="KW-0238">DNA-binding</keyword>
<sequence>MNLLVIEDEVRLAEALVQILQKNKYAALAAYDGITGLDHALTGIYDVIILDIMLPKLNGLEVLKQLREQKIQTPVILLTAKDEVSDRVKGLDHGADDYLTKPFATDELLARIRALGRRRGELICDDTLHFEDISLNLSTYELSCGSKTVRLGLKEFRILEFLIRHGQHIVSKEELLEKIWGFDSEAEYNHVEVYISFLRKKLSHIHSKVGIQTVRGVGYRLGGE</sequence>
<dbReference type="CDD" id="cd17625">
    <property type="entry name" value="REC_OmpR_DrrD-like"/>
    <property type="match status" value="1"/>
</dbReference>
<keyword evidence="2 8" id="KW-0597">Phosphoprotein</keyword>
<dbReference type="GO" id="GO:0000156">
    <property type="term" value="F:phosphorelay response regulator activity"/>
    <property type="evidence" value="ECO:0007669"/>
    <property type="project" value="TreeGrafter"/>
</dbReference>
<feature type="DNA-binding region" description="OmpR/PhoB-type" evidence="9">
    <location>
        <begin position="125"/>
        <end position="223"/>
    </location>
</feature>
<evidence type="ECO:0000256" key="2">
    <source>
        <dbReference type="ARBA" id="ARBA00022553"/>
    </source>
</evidence>
<dbReference type="PANTHER" id="PTHR48111:SF22">
    <property type="entry name" value="REGULATOR OF RPOS"/>
    <property type="match status" value="1"/>
</dbReference>
<evidence type="ECO:0000313" key="13">
    <source>
        <dbReference type="Proteomes" id="UP000008467"/>
    </source>
</evidence>
<name>F2JNI4_CELLD</name>
<evidence type="ECO:0000256" key="7">
    <source>
        <dbReference type="ARBA" id="ARBA00024867"/>
    </source>
</evidence>
<dbReference type="GO" id="GO:0006355">
    <property type="term" value="P:regulation of DNA-templated transcription"/>
    <property type="evidence" value="ECO:0007669"/>
    <property type="project" value="InterPro"/>
</dbReference>
<dbReference type="EMBL" id="CP002582">
    <property type="protein sequence ID" value="ADZ84760.1"/>
    <property type="molecule type" value="Genomic_DNA"/>
</dbReference>
<protein>
    <recommendedName>
        <fullName evidence="1">Stage 0 sporulation protein A homolog</fullName>
    </recommendedName>
</protein>
<evidence type="ECO:0000256" key="9">
    <source>
        <dbReference type="PROSITE-ProRule" id="PRU01091"/>
    </source>
</evidence>
<evidence type="ECO:0000256" key="8">
    <source>
        <dbReference type="PROSITE-ProRule" id="PRU00169"/>
    </source>
</evidence>
<reference evidence="12 13" key="1">
    <citation type="journal article" date="2011" name="J. Bacteriol.">
        <title>Complete genome sequence of the cellulose-degrading bacterium Cellulosilyticum lentocellum.</title>
        <authorList>
            <consortium name="US DOE Joint Genome Institute"/>
            <person name="Miller D.A."/>
            <person name="Suen G."/>
            <person name="Bruce D."/>
            <person name="Copeland A."/>
            <person name="Cheng J.F."/>
            <person name="Detter C."/>
            <person name="Goodwin L.A."/>
            <person name="Han C.S."/>
            <person name="Hauser L.J."/>
            <person name="Land M.L."/>
            <person name="Lapidus A."/>
            <person name="Lucas S."/>
            <person name="Meincke L."/>
            <person name="Pitluck S."/>
            <person name="Tapia R."/>
            <person name="Teshima H."/>
            <person name="Woyke T."/>
            <person name="Fox B.G."/>
            <person name="Angert E.R."/>
            <person name="Currie C.R."/>
        </authorList>
    </citation>
    <scope>NUCLEOTIDE SEQUENCE [LARGE SCALE GENOMIC DNA]</scope>
    <source>
        <strain evidence="13">ATCC 49066 / DSM 5427 / NCIMB 11756 / RHM5</strain>
    </source>
</reference>
<dbReference type="SUPFAM" id="SSF46894">
    <property type="entry name" value="C-terminal effector domain of the bipartite response regulators"/>
    <property type="match status" value="1"/>
</dbReference>
<feature type="domain" description="Response regulatory" evidence="10">
    <location>
        <begin position="2"/>
        <end position="116"/>
    </location>
</feature>
<dbReference type="SMART" id="SM00448">
    <property type="entry name" value="REC"/>
    <property type="match status" value="1"/>
</dbReference>
<dbReference type="PROSITE" id="PS51755">
    <property type="entry name" value="OMPR_PHOB"/>
    <property type="match status" value="1"/>
</dbReference>
<dbReference type="RefSeq" id="WP_013658039.1">
    <property type="nucleotide sequence ID" value="NC_015275.1"/>
</dbReference>
<organism evidence="12 13">
    <name type="scientific">Cellulosilyticum lentocellum (strain ATCC 49066 / DSM 5427 / NCIMB 11756 / RHM5)</name>
    <name type="common">Clostridium lentocellum</name>
    <dbReference type="NCBI Taxonomy" id="642492"/>
    <lineage>
        <taxon>Bacteria</taxon>
        <taxon>Bacillati</taxon>
        <taxon>Bacillota</taxon>
        <taxon>Clostridia</taxon>
        <taxon>Lachnospirales</taxon>
        <taxon>Cellulosilyticaceae</taxon>
        <taxon>Cellulosilyticum</taxon>
    </lineage>
</organism>
<dbReference type="SMART" id="SM00862">
    <property type="entry name" value="Trans_reg_C"/>
    <property type="match status" value="1"/>
</dbReference>
<dbReference type="Gene3D" id="1.10.10.10">
    <property type="entry name" value="Winged helix-like DNA-binding domain superfamily/Winged helix DNA-binding domain"/>
    <property type="match status" value="1"/>
</dbReference>
<dbReference type="Proteomes" id="UP000008467">
    <property type="component" value="Chromosome"/>
</dbReference>
<accession>F2JNI4</accession>
<evidence type="ECO:0000259" key="11">
    <source>
        <dbReference type="PROSITE" id="PS51755"/>
    </source>
</evidence>
<keyword evidence="6" id="KW-0804">Transcription</keyword>
<evidence type="ECO:0000256" key="4">
    <source>
        <dbReference type="ARBA" id="ARBA00023015"/>
    </source>
</evidence>
<dbReference type="InterPro" id="IPR036388">
    <property type="entry name" value="WH-like_DNA-bd_sf"/>
</dbReference>
<dbReference type="InterPro" id="IPR001789">
    <property type="entry name" value="Sig_transdc_resp-reg_receiver"/>
</dbReference>
<dbReference type="AlphaFoldDB" id="F2JNI4"/>
<evidence type="ECO:0000256" key="6">
    <source>
        <dbReference type="ARBA" id="ARBA00023163"/>
    </source>
</evidence>
<dbReference type="GO" id="GO:0005829">
    <property type="term" value="C:cytosol"/>
    <property type="evidence" value="ECO:0007669"/>
    <property type="project" value="TreeGrafter"/>
</dbReference>
<evidence type="ECO:0000313" key="12">
    <source>
        <dbReference type="EMBL" id="ADZ84760.1"/>
    </source>
</evidence>
<gene>
    <name evidence="12" type="ordered locus">Clole_3064</name>
</gene>
<dbReference type="PROSITE" id="PS50110">
    <property type="entry name" value="RESPONSE_REGULATORY"/>
    <property type="match status" value="1"/>
</dbReference>
<dbReference type="GO" id="GO:0032993">
    <property type="term" value="C:protein-DNA complex"/>
    <property type="evidence" value="ECO:0007669"/>
    <property type="project" value="TreeGrafter"/>
</dbReference>